<dbReference type="AlphaFoldDB" id="A0A0K1ENK2"/>
<reference evidence="1 2" key="1">
    <citation type="submission" date="2015-07" db="EMBL/GenBank/DDBJ databases">
        <title>Genome analysis of myxobacterium Chondromyces crocatus Cm c5 reveals a high potential for natural compound synthesis and the genetic basis for the loss of fruiting body formation.</title>
        <authorList>
            <person name="Zaburannyi N."/>
            <person name="Bunk B."/>
            <person name="Maier J."/>
            <person name="Overmann J."/>
            <person name="Mueller R."/>
        </authorList>
    </citation>
    <scope>NUCLEOTIDE SEQUENCE [LARGE SCALE GENOMIC DNA]</scope>
    <source>
        <strain evidence="1 2">Cm c5</strain>
    </source>
</reference>
<dbReference type="KEGG" id="ccro:CMC5_064400"/>
<dbReference type="EMBL" id="CP012159">
    <property type="protein sequence ID" value="AKT42217.1"/>
    <property type="molecule type" value="Genomic_DNA"/>
</dbReference>
<accession>A0A0K1ENK2</accession>
<evidence type="ECO:0000313" key="2">
    <source>
        <dbReference type="Proteomes" id="UP000067626"/>
    </source>
</evidence>
<gene>
    <name evidence="1" type="ORF">CMC5_064400</name>
</gene>
<proteinExistence type="predicted"/>
<sequence>MSEHLAPDPFILFRENVSVKTMVSTLVGNTLVLLHSEAPPSDDEWAKYIDLMRSIKDITKARSIAFTDGGAPNSRQRKDVNDILRGRPGLAVVVSHNTLVRGVVTALNWFNPLVKSFPPDKLSEAYDYLKLSREEVFKLNKAIEDLHVELGFRLKCSPTKLQLR</sequence>
<name>A0A0K1ENK2_CHOCO</name>
<protein>
    <submittedName>
        <fullName evidence="1">Uncharacterized protein</fullName>
    </submittedName>
</protein>
<dbReference type="STRING" id="52.CMC5_064400"/>
<evidence type="ECO:0000313" key="1">
    <source>
        <dbReference type="EMBL" id="AKT42217.1"/>
    </source>
</evidence>
<keyword evidence="2" id="KW-1185">Reference proteome</keyword>
<organism evidence="1 2">
    <name type="scientific">Chondromyces crocatus</name>
    <dbReference type="NCBI Taxonomy" id="52"/>
    <lineage>
        <taxon>Bacteria</taxon>
        <taxon>Pseudomonadati</taxon>
        <taxon>Myxococcota</taxon>
        <taxon>Polyangia</taxon>
        <taxon>Polyangiales</taxon>
        <taxon>Polyangiaceae</taxon>
        <taxon>Chondromyces</taxon>
    </lineage>
</organism>
<dbReference type="Proteomes" id="UP000067626">
    <property type="component" value="Chromosome"/>
</dbReference>